<feature type="compositionally biased region" description="Low complexity" evidence="1">
    <location>
        <begin position="1"/>
        <end position="23"/>
    </location>
</feature>
<reference evidence="2" key="1">
    <citation type="submission" date="2022-12" db="EMBL/GenBank/DDBJ databases">
        <title>Draft genome assemblies for two species of Escallonia (Escalloniales).</title>
        <authorList>
            <person name="Chanderbali A."/>
            <person name="Dervinis C."/>
            <person name="Anghel I."/>
            <person name="Soltis D."/>
            <person name="Soltis P."/>
            <person name="Zapata F."/>
        </authorList>
    </citation>
    <scope>NUCLEOTIDE SEQUENCE</scope>
    <source>
        <strain evidence="2">UCBG92.1500</strain>
        <tissue evidence="2">Leaf</tissue>
    </source>
</reference>
<name>A0AA88RMZ0_9ASTE</name>
<gene>
    <name evidence="2" type="ORF">RJ640_022286</name>
</gene>
<sequence length="327" mass="36478">MPLPSSSTPDPPFTDATTITPRLFPNPPPQQRPQTQIPLHHRQPTPNPTYRPPSHPHQQPIYSAQSFPTIAPRAHPVPYPVASSGRGFLSRPIRPDHSVAAARPVGPYLHHNPARPYGFPLSDPQGSNNVHLIRPATTHLHHSLVGCAAGAAPAVVKGIPVSMQHHAKVAPSPSSLSDSNGYKDTWDRSRDDNFVTVRDRKVRISDNASLYALCRSWLRNGFPEESQPHYVDAVKSLPRPLPVTARNVHSPIKEGDKEEEDEGLVKDLSPKELLQRHVKRAKRVRARLREERLRRIARYKTRLALLLPPIVEQQFRNDTGAKTEALA</sequence>
<evidence type="ECO:0000313" key="3">
    <source>
        <dbReference type="Proteomes" id="UP001187471"/>
    </source>
</evidence>
<dbReference type="PANTHER" id="PTHR37173">
    <property type="entry name" value="HYDROXYPROLINE-RICH GLYCOPROTEIN FAMILY PROTEIN"/>
    <property type="match status" value="1"/>
</dbReference>
<evidence type="ECO:0000313" key="2">
    <source>
        <dbReference type="EMBL" id="KAK2977020.1"/>
    </source>
</evidence>
<organism evidence="2 3">
    <name type="scientific">Escallonia rubra</name>
    <dbReference type="NCBI Taxonomy" id="112253"/>
    <lineage>
        <taxon>Eukaryota</taxon>
        <taxon>Viridiplantae</taxon>
        <taxon>Streptophyta</taxon>
        <taxon>Embryophyta</taxon>
        <taxon>Tracheophyta</taxon>
        <taxon>Spermatophyta</taxon>
        <taxon>Magnoliopsida</taxon>
        <taxon>eudicotyledons</taxon>
        <taxon>Gunneridae</taxon>
        <taxon>Pentapetalae</taxon>
        <taxon>asterids</taxon>
        <taxon>campanulids</taxon>
        <taxon>Escalloniales</taxon>
        <taxon>Escalloniaceae</taxon>
        <taxon>Escallonia</taxon>
    </lineage>
</organism>
<feature type="region of interest" description="Disordered" evidence="1">
    <location>
        <begin position="1"/>
        <end position="61"/>
    </location>
</feature>
<dbReference type="PANTHER" id="PTHR37173:SF1">
    <property type="entry name" value="PROLINE-RICH FAMILY PROTEIN"/>
    <property type="match status" value="1"/>
</dbReference>
<protein>
    <submittedName>
        <fullName evidence="2">Uncharacterized protein</fullName>
    </submittedName>
</protein>
<accession>A0AA88RMZ0</accession>
<proteinExistence type="predicted"/>
<keyword evidence="3" id="KW-1185">Reference proteome</keyword>
<dbReference type="EMBL" id="JAVXUO010002016">
    <property type="protein sequence ID" value="KAK2977020.1"/>
    <property type="molecule type" value="Genomic_DNA"/>
</dbReference>
<dbReference type="AlphaFoldDB" id="A0AA88RMZ0"/>
<comment type="caution">
    <text evidence="2">The sequence shown here is derived from an EMBL/GenBank/DDBJ whole genome shotgun (WGS) entry which is preliminary data.</text>
</comment>
<feature type="compositionally biased region" description="Pro residues" evidence="1">
    <location>
        <begin position="45"/>
        <end position="55"/>
    </location>
</feature>
<dbReference type="Proteomes" id="UP001187471">
    <property type="component" value="Unassembled WGS sequence"/>
</dbReference>
<evidence type="ECO:0000256" key="1">
    <source>
        <dbReference type="SAM" id="MobiDB-lite"/>
    </source>
</evidence>